<evidence type="ECO:0000256" key="1">
    <source>
        <dbReference type="SAM" id="Phobius"/>
    </source>
</evidence>
<name>E3J5Z5_PSEI1</name>
<dbReference type="Pfam" id="PF00756">
    <property type="entry name" value="Esterase"/>
    <property type="match status" value="1"/>
</dbReference>
<keyword evidence="1" id="KW-0812">Transmembrane</keyword>
<organism evidence="2 3">
    <name type="scientific">Pseudofrankia inefficax (strain DSM 45817 / CECT 9037 / DDB 130130 / EuI1c)</name>
    <name type="common">Frankia inefficax</name>
    <dbReference type="NCBI Taxonomy" id="298654"/>
    <lineage>
        <taxon>Bacteria</taxon>
        <taxon>Bacillati</taxon>
        <taxon>Actinomycetota</taxon>
        <taxon>Actinomycetes</taxon>
        <taxon>Frankiales</taxon>
        <taxon>Frankiaceae</taxon>
        <taxon>Pseudofrankia</taxon>
    </lineage>
</organism>
<dbReference type="eggNOG" id="COG0627">
    <property type="taxonomic scope" value="Bacteria"/>
</dbReference>
<dbReference type="Gene3D" id="3.40.50.1820">
    <property type="entry name" value="alpha/beta hydrolase"/>
    <property type="match status" value="1"/>
</dbReference>
<proteinExistence type="predicted"/>
<feature type="transmembrane region" description="Helical" evidence="1">
    <location>
        <begin position="40"/>
        <end position="58"/>
    </location>
</feature>
<evidence type="ECO:0000313" key="3">
    <source>
        <dbReference type="Proteomes" id="UP000002484"/>
    </source>
</evidence>
<keyword evidence="1" id="KW-0472">Membrane</keyword>
<evidence type="ECO:0000313" key="2">
    <source>
        <dbReference type="EMBL" id="ADP84376.1"/>
    </source>
</evidence>
<dbReference type="GO" id="GO:0016747">
    <property type="term" value="F:acyltransferase activity, transferring groups other than amino-acyl groups"/>
    <property type="evidence" value="ECO:0007669"/>
    <property type="project" value="TreeGrafter"/>
</dbReference>
<dbReference type="InterPro" id="IPR029058">
    <property type="entry name" value="AB_hydrolase_fold"/>
</dbReference>
<dbReference type="KEGG" id="fri:FraEuI1c_6394"/>
<dbReference type="OrthoDB" id="3670437at2"/>
<dbReference type="InterPro" id="IPR000801">
    <property type="entry name" value="Esterase-like"/>
</dbReference>
<feature type="transmembrane region" description="Helical" evidence="1">
    <location>
        <begin position="6"/>
        <end position="28"/>
    </location>
</feature>
<reference evidence="2 3" key="1">
    <citation type="submission" date="2010-10" db="EMBL/GenBank/DDBJ databases">
        <title>Complete sequence of Frankia sp. EuI1c.</title>
        <authorList>
            <consortium name="US DOE Joint Genome Institute"/>
            <person name="Lucas S."/>
            <person name="Copeland A."/>
            <person name="Lapidus A."/>
            <person name="Cheng J.-F."/>
            <person name="Bruce D."/>
            <person name="Goodwin L."/>
            <person name="Pitluck S."/>
            <person name="Chertkov O."/>
            <person name="Detter J.C."/>
            <person name="Han C."/>
            <person name="Tapia R."/>
            <person name="Land M."/>
            <person name="Hauser L."/>
            <person name="Jeffries C."/>
            <person name="Kyrpides N."/>
            <person name="Ivanova N."/>
            <person name="Mikhailova N."/>
            <person name="Beauchemin N."/>
            <person name="Sen A."/>
            <person name="Sur S.A."/>
            <person name="Gtari M."/>
            <person name="Wall L."/>
            <person name="Tisa L."/>
            <person name="Woyke T."/>
        </authorList>
    </citation>
    <scope>NUCLEOTIDE SEQUENCE [LARGE SCALE GENOMIC DNA]</scope>
    <source>
        <strain evidence="3">DSM 45817 / CECT 9037 / EuI1c</strain>
    </source>
</reference>
<dbReference type="HOGENOM" id="CLU_037947_0_0_11"/>
<accession>E3J5Z5</accession>
<protein>
    <submittedName>
        <fullName evidence="2">Esterase</fullName>
    </submittedName>
</protein>
<dbReference type="RefSeq" id="WP_013427489.1">
    <property type="nucleotide sequence ID" value="NC_014666.1"/>
</dbReference>
<dbReference type="InParanoid" id="E3J5Z5"/>
<dbReference type="SUPFAM" id="SSF53474">
    <property type="entry name" value="alpha/beta-Hydrolases"/>
    <property type="match status" value="1"/>
</dbReference>
<dbReference type="EMBL" id="CP002299">
    <property type="protein sequence ID" value="ADP84376.1"/>
    <property type="molecule type" value="Genomic_DNA"/>
</dbReference>
<dbReference type="InterPro" id="IPR050583">
    <property type="entry name" value="Mycobacterial_A85_antigen"/>
</dbReference>
<dbReference type="AlphaFoldDB" id="E3J5Z5"/>
<sequence length="379" mass="40478">MTLTGWPFLLLLGMIGLLCAVGTSLLWNRWPGWWALPGRAASLLLVMALGGVLALAQVNRSYGFYTSVSDLLGRPASPRSLAMPAHSGTGSQVTVLTPDWAALGRRDSRHGHGLLLNVLYPGMRSGLTHHGLLYLPAAYFTGNAQRRFAAVEVFHGYPGSPETFPQLMNIQARLETEIAAGRVPPVVLVIPQVYAGGHSSECVNAVHGEQWETYLSVDVLDDVTRTFRVDASRSWATLGISTGGFCAANVALHHPERYAAAASISGYFTAGQDPGTPGLYQGSRFASRDNSPLWWVRYRNPVAPPLFLSASGGDPGAMAEARAMTATLRHYAPSLPTTTMLTASGGHNWGVFSAAFGPAIDWIAQYLPGPLVAPPTDLS</sequence>
<keyword evidence="3" id="KW-1185">Reference proteome</keyword>
<keyword evidence="1" id="KW-1133">Transmembrane helix</keyword>
<dbReference type="Proteomes" id="UP000002484">
    <property type="component" value="Chromosome"/>
</dbReference>
<gene>
    <name evidence="2" type="ordered locus">FraEuI1c_6394</name>
</gene>
<dbReference type="PANTHER" id="PTHR48098:SF1">
    <property type="entry name" value="DIACYLGLYCEROL ACYLTRANSFERASE_MYCOLYLTRANSFERASE AG85A"/>
    <property type="match status" value="1"/>
</dbReference>
<dbReference type="PANTHER" id="PTHR48098">
    <property type="entry name" value="ENTEROCHELIN ESTERASE-RELATED"/>
    <property type="match status" value="1"/>
</dbReference>
<dbReference type="STRING" id="298654.FraEuI1c_6394"/>